<accession>A0A9J5Y876</accession>
<evidence type="ECO:0000256" key="1">
    <source>
        <dbReference type="SAM" id="MobiDB-lite"/>
    </source>
</evidence>
<gene>
    <name evidence="2" type="ORF">H5410_036984</name>
</gene>
<protein>
    <submittedName>
        <fullName evidence="2">Uncharacterized protein</fullName>
    </submittedName>
</protein>
<feature type="region of interest" description="Disordered" evidence="1">
    <location>
        <begin position="43"/>
        <end position="62"/>
    </location>
</feature>
<name>A0A9J5Y876_SOLCO</name>
<dbReference type="Proteomes" id="UP000824120">
    <property type="component" value="Chromosome 7"/>
</dbReference>
<evidence type="ECO:0000313" key="3">
    <source>
        <dbReference type="Proteomes" id="UP000824120"/>
    </source>
</evidence>
<evidence type="ECO:0000313" key="2">
    <source>
        <dbReference type="EMBL" id="KAG5595752.1"/>
    </source>
</evidence>
<comment type="caution">
    <text evidence="2">The sequence shown here is derived from an EMBL/GenBank/DDBJ whole genome shotgun (WGS) entry which is preliminary data.</text>
</comment>
<sequence length="62" mass="7352">MSQGTKRQDIVSPLRCKRNSLRKMRKALCSIYALIKWIEMDSPRQQRSGSNKIKRKDIWKST</sequence>
<reference evidence="2 3" key="1">
    <citation type="submission" date="2020-09" db="EMBL/GenBank/DDBJ databases">
        <title>De no assembly of potato wild relative species, Solanum commersonii.</title>
        <authorList>
            <person name="Cho K."/>
        </authorList>
    </citation>
    <scope>NUCLEOTIDE SEQUENCE [LARGE SCALE GENOMIC DNA]</scope>
    <source>
        <strain evidence="2">LZ3.2</strain>
        <tissue evidence="2">Leaf</tissue>
    </source>
</reference>
<dbReference type="AlphaFoldDB" id="A0A9J5Y876"/>
<proteinExistence type="predicted"/>
<keyword evidence="3" id="KW-1185">Reference proteome</keyword>
<dbReference type="EMBL" id="JACXVP010000007">
    <property type="protein sequence ID" value="KAG5595752.1"/>
    <property type="molecule type" value="Genomic_DNA"/>
</dbReference>
<organism evidence="2 3">
    <name type="scientific">Solanum commersonii</name>
    <name type="common">Commerson's wild potato</name>
    <name type="synonym">Commerson's nightshade</name>
    <dbReference type="NCBI Taxonomy" id="4109"/>
    <lineage>
        <taxon>Eukaryota</taxon>
        <taxon>Viridiplantae</taxon>
        <taxon>Streptophyta</taxon>
        <taxon>Embryophyta</taxon>
        <taxon>Tracheophyta</taxon>
        <taxon>Spermatophyta</taxon>
        <taxon>Magnoliopsida</taxon>
        <taxon>eudicotyledons</taxon>
        <taxon>Gunneridae</taxon>
        <taxon>Pentapetalae</taxon>
        <taxon>asterids</taxon>
        <taxon>lamiids</taxon>
        <taxon>Solanales</taxon>
        <taxon>Solanaceae</taxon>
        <taxon>Solanoideae</taxon>
        <taxon>Solaneae</taxon>
        <taxon>Solanum</taxon>
    </lineage>
</organism>